<dbReference type="InterPro" id="IPR036397">
    <property type="entry name" value="RNaseH_sf"/>
</dbReference>
<keyword evidence="5" id="KW-0472">Membrane</keyword>
<dbReference type="SMART" id="SM00479">
    <property type="entry name" value="EXOIII"/>
    <property type="match status" value="1"/>
</dbReference>
<dbReference type="GO" id="GO:0005829">
    <property type="term" value="C:cytosol"/>
    <property type="evidence" value="ECO:0007669"/>
    <property type="project" value="TreeGrafter"/>
</dbReference>
<dbReference type="GO" id="GO:0003887">
    <property type="term" value="F:DNA-directed DNA polymerase activity"/>
    <property type="evidence" value="ECO:0007669"/>
    <property type="project" value="UniProtKB-EC"/>
</dbReference>
<organism evidence="7 8">
    <name type="scientific">Aquimixticola soesokkakensis</name>
    <dbReference type="NCBI Taxonomy" id="1519096"/>
    <lineage>
        <taxon>Bacteria</taxon>
        <taxon>Pseudomonadati</taxon>
        <taxon>Pseudomonadota</taxon>
        <taxon>Alphaproteobacteria</taxon>
        <taxon>Rhodobacterales</taxon>
        <taxon>Paracoccaceae</taxon>
        <taxon>Aquimixticola</taxon>
    </lineage>
</organism>
<comment type="subunit">
    <text evidence="3">DNA polymerase III contains a core (composed of alpha, epsilon and theta chains) that associates with a tau subunit. This core dimerizes to form the POLIII' complex. PolIII' associates with the gamma complex (composed of gamma, delta, delta', psi and chi chains) and with the beta chain to form the complete DNA polymerase III complex.</text>
</comment>
<keyword evidence="7" id="KW-0808">Transferase</keyword>
<dbReference type="EMBL" id="FWFS01000001">
    <property type="protein sequence ID" value="SLN19522.1"/>
    <property type="molecule type" value="Genomic_DNA"/>
</dbReference>
<reference evidence="7 8" key="1">
    <citation type="submission" date="2017-03" db="EMBL/GenBank/DDBJ databases">
        <authorList>
            <person name="Afonso C.L."/>
            <person name="Miller P.J."/>
            <person name="Scott M.A."/>
            <person name="Spackman E."/>
            <person name="Goraichik I."/>
            <person name="Dimitrov K.M."/>
            <person name="Suarez D.L."/>
            <person name="Swayne D.E."/>
        </authorList>
    </citation>
    <scope>NUCLEOTIDE SEQUENCE [LARGE SCALE GENOMIC DNA]</scope>
    <source>
        <strain evidence="7 8">CECT 8620</strain>
    </source>
</reference>
<dbReference type="InterPro" id="IPR006054">
    <property type="entry name" value="DnaQ"/>
</dbReference>
<dbReference type="GO" id="GO:0008408">
    <property type="term" value="F:3'-5' exonuclease activity"/>
    <property type="evidence" value="ECO:0007669"/>
    <property type="project" value="TreeGrafter"/>
</dbReference>
<proteinExistence type="predicted"/>
<dbReference type="AlphaFoldDB" id="A0A1Y5RPC8"/>
<keyword evidence="5" id="KW-1133">Transmembrane helix</keyword>
<gene>
    <name evidence="7" type="primary">polC</name>
    <name evidence="7" type="ORF">AQS8620_00473</name>
</gene>
<dbReference type="PANTHER" id="PTHR30231:SF41">
    <property type="entry name" value="DNA POLYMERASE III SUBUNIT EPSILON"/>
    <property type="match status" value="1"/>
</dbReference>
<evidence type="ECO:0000256" key="4">
    <source>
        <dbReference type="ARBA" id="ARBA00049244"/>
    </source>
</evidence>
<dbReference type="PANTHER" id="PTHR30231">
    <property type="entry name" value="DNA POLYMERASE III SUBUNIT EPSILON"/>
    <property type="match status" value="1"/>
</dbReference>
<protein>
    <recommendedName>
        <fullName evidence="1">DNA-directed DNA polymerase</fullName>
        <ecNumber evidence="1">2.7.7.7</ecNumber>
    </recommendedName>
</protein>
<dbReference type="Proteomes" id="UP000193862">
    <property type="component" value="Unassembled WGS sequence"/>
</dbReference>
<dbReference type="InterPro" id="IPR012337">
    <property type="entry name" value="RNaseH-like_sf"/>
</dbReference>
<dbReference type="NCBIfam" id="TIGR00573">
    <property type="entry name" value="dnaq"/>
    <property type="match status" value="1"/>
</dbReference>
<feature type="transmembrane region" description="Helical" evidence="5">
    <location>
        <begin position="55"/>
        <end position="78"/>
    </location>
</feature>
<sequence>MAIERLTRSLTARLGLRARVFCFFALLAGTVVALIGLGMWLGLNKTAQTGRPQDGFLLAGIIAAFGALAMITWIWLLFDEHLAKPIQRLAGSLLVRARSDQARDIDPDSARYLGSLAPAARAVTRHLADSRHALTQTLAAETTQLIAEKDRLAALTGDLPVGIILASGTHRLAFYNGAAAQALETGAMTGLGHSLFDFIRPAPVRAAYARLCTAPPDADDPVLALTLATVNGKALIGARLRLLQRPSTETPEPPYILTLDDITGRLTQTAAREALIFETLDTLRPAVASLRTVIAARETDPTLAQNPYLTRALLDDMARVTQAVASLDARAQEMQSDWWPMDTLDAQGLTQAVEAHLAQADLAIATDTLDNLPLSVDPTALPVLIAHLARAIAGPHQGRALSLLVSQDGDTGGAMIALGWTGEPLPVDRLHKWLDEPLETGLPDLTGRRILDLHGTDCWPEFGRLGRAVLKLPLRPARRTDAIPERRLVAYDFDLLWQHPTADLAARPLSHLSCVVFDTETTGLSVEEDEIVQIAALRVVNGRIIAAEQLERLVNPERDIPARASAIHGITQAMVADQPTIGPVARQFHSFARDAVLVAHNAPFDLGFLARHSAQIKRSFDHPVLDTVLLSAVLFGQEADHSLDAICARLGIDVAPQLRHTAMGDTQLTAQAFVQMIAMLHERGIETFGQAIAASRQHGRLLKDLNAAPAKTAEQA</sequence>
<feature type="transmembrane region" description="Helical" evidence="5">
    <location>
        <begin position="20"/>
        <end position="43"/>
    </location>
</feature>
<evidence type="ECO:0000256" key="1">
    <source>
        <dbReference type="ARBA" id="ARBA00012417"/>
    </source>
</evidence>
<dbReference type="EC" id="2.7.7.7" evidence="1"/>
<evidence type="ECO:0000313" key="8">
    <source>
        <dbReference type="Proteomes" id="UP000193862"/>
    </source>
</evidence>
<dbReference type="Pfam" id="PF00929">
    <property type="entry name" value="RNase_T"/>
    <property type="match status" value="1"/>
</dbReference>
<keyword evidence="5" id="KW-0812">Transmembrane</keyword>
<evidence type="ECO:0000313" key="7">
    <source>
        <dbReference type="EMBL" id="SLN19522.1"/>
    </source>
</evidence>
<comment type="catalytic activity">
    <reaction evidence="4">
        <text>DNA(n) + a 2'-deoxyribonucleoside 5'-triphosphate = DNA(n+1) + diphosphate</text>
        <dbReference type="Rhea" id="RHEA:22508"/>
        <dbReference type="Rhea" id="RHEA-COMP:17339"/>
        <dbReference type="Rhea" id="RHEA-COMP:17340"/>
        <dbReference type="ChEBI" id="CHEBI:33019"/>
        <dbReference type="ChEBI" id="CHEBI:61560"/>
        <dbReference type="ChEBI" id="CHEBI:173112"/>
        <dbReference type="EC" id="2.7.7.7"/>
    </reaction>
</comment>
<dbReference type="RefSeq" id="WP_085835191.1">
    <property type="nucleotide sequence ID" value="NZ_FWFS01000001.1"/>
</dbReference>
<accession>A0A1Y5RPC8</accession>
<dbReference type="CDD" id="cd06127">
    <property type="entry name" value="DEDDh"/>
    <property type="match status" value="1"/>
</dbReference>
<dbReference type="InterPro" id="IPR013520">
    <property type="entry name" value="Ribonucl_H"/>
</dbReference>
<evidence type="ECO:0000259" key="6">
    <source>
        <dbReference type="SMART" id="SM00479"/>
    </source>
</evidence>
<feature type="domain" description="Exonuclease" evidence="6">
    <location>
        <begin position="513"/>
        <end position="682"/>
    </location>
</feature>
<dbReference type="GO" id="GO:0003677">
    <property type="term" value="F:DNA binding"/>
    <property type="evidence" value="ECO:0007669"/>
    <property type="project" value="InterPro"/>
</dbReference>
<dbReference type="SUPFAM" id="SSF53098">
    <property type="entry name" value="Ribonuclease H-like"/>
    <property type="match status" value="1"/>
</dbReference>
<evidence type="ECO:0000256" key="2">
    <source>
        <dbReference type="ARBA" id="ARBA00025483"/>
    </source>
</evidence>
<keyword evidence="8" id="KW-1185">Reference proteome</keyword>
<evidence type="ECO:0000256" key="3">
    <source>
        <dbReference type="ARBA" id="ARBA00026073"/>
    </source>
</evidence>
<dbReference type="OrthoDB" id="9804290at2"/>
<comment type="function">
    <text evidence="2">DNA polymerase III is a complex, multichain enzyme responsible for most of the replicative synthesis in bacteria. The epsilon subunit contain the editing function and is a proofreading 3'-5' exonuclease.</text>
</comment>
<keyword evidence="7" id="KW-0548">Nucleotidyltransferase</keyword>
<name>A0A1Y5RPC8_9RHOB</name>
<evidence type="ECO:0000256" key="5">
    <source>
        <dbReference type="SAM" id="Phobius"/>
    </source>
</evidence>
<dbReference type="FunFam" id="3.30.420.10:FF:000045">
    <property type="entry name" value="3'-5' exonuclease DinG"/>
    <property type="match status" value="1"/>
</dbReference>
<dbReference type="GO" id="GO:0045004">
    <property type="term" value="P:DNA replication proofreading"/>
    <property type="evidence" value="ECO:0007669"/>
    <property type="project" value="TreeGrafter"/>
</dbReference>
<dbReference type="Gene3D" id="3.30.420.10">
    <property type="entry name" value="Ribonuclease H-like superfamily/Ribonuclease H"/>
    <property type="match status" value="1"/>
</dbReference>